<name>A0ACC2H864_DALPE</name>
<sequence length="433" mass="46170">MEPDGVSNKTVLSAVFQRVPSITATDDMKNAGLIRSHEAPREDVIIVHSECLPEILMFCSEVLPSATGSQKTGSLAPSASPGQDNEDWDEDAEGVPGVVTFHKLPLFKDVPCHRSNAELPSVVDLKTVTCEAVSTIRNRVPPTENVSGSQSDQVLYSATSERVSGGRMRTLTSGLQGLSLESPSAVEKTPCGNVPHKASAFAEPPQSTLSVKQTRLVLPEWSGRNMTTKAQFKPGVYTAHKVSLVKTPIKDESLGRTTETSEKHTSPRVAPQMSPKAGTFHVPETTVSGLGCASSVSNAKHSGLSSPARVISGETISQTVSSHDTSSLPPFVDHIVLAETTDRMPITGVLNKASSNVAALRAKRLSSFCSSFGPVPSVKDPDEDVEFDVITASSENAISEYTQDNSVRYRDDSKLQSGQVSHGTINGDVCICW</sequence>
<comment type="caution">
    <text evidence="1">The sequence shown here is derived from an EMBL/GenBank/DDBJ whole genome shotgun (WGS) entry which is preliminary data.</text>
</comment>
<keyword evidence="2" id="KW-1185">Reference proteome</keyword>
<accession>A0ACC2H864</accession>
<evidence type="ECO:0000313" key="1">
    <source>
        <dbReference type="EMBL" id="KAJ8012107.1"/>
    </source>
</evidence>
<dbReference type="Proteomes" id="UP001157502">
    <property type="component" value="Chromosome 5"/>
</dbReference>
<proteinExistence type="predicted"/>
<gene>
    <name evidence="1" type="ORF">DPEC_G00065240</name>
</gene>
<protein>
    <submittedName>
        <fullName evidence="1">Uncharacterized protein</fullName>
    </submittedName>
</protein>
<organism evidence="1 2">
    <name type="scientific">Dallia pectoralis</name>
    <name type="common">Alaska blackfish</name>
    <dbReference type="NCBI Taxonomy" id="75939"/>
    <lineage>
        <taxon>Eukaryota</taxon>
        <taxon>Metazoa</taxon>
        <taxon>Chordata</taxon>
        <taxon>Craniata</taxon>
        <taxon>Vertebrata</taxon>
        <taxon>Euteleostomi</taxon>
        <taxon>Actinopterygii</taxon>
        <taxon>Neopterygii</taxon>
        <taxon>Teleostei</taxon>
        <taxon>Protacanthopterygii</taxon>
        <taxon>Esociformes</taxon>
        <taxon>Umbridae</taxon>
        <taxon>Dallia</taxon>
    </lineage>
</organism>
<reference evidence="1" key="1">
    <citation type="submission" date="2021-05" db="EMBL/GenBank/DDBJ databases">
        <authorList>
            <person name="Pan Q."/>
            <person name="Jouanno E."/>
            <person name="Zahm M."/>
            <person name="Klopp C."/>
            <person name="Cabau C."/>
            <person name="Louis A."/>
            <person name="Berthelot C."/>
            <person name="Parey E."/>
            <person name="Roest Crollius H."/>
            <person name="Montfort J."/>
            <person name="Robinson-Rechavi M."/>
            <person name="Bouchez O."/>
            <person name="Lampietro C."/>
            <person name="Lopez Roques C."/>
            <person name="Donnadieu C."/>
            <person name="Postlethwait J."/>
            <person name="Bobe J."/>
            <person name="Dillon D."/>
            <person name="Chandos A."/>
            <person name="von Hippel F."/>
            <person name="Guiguen Y."/>
        </authorList>
    </citation>
    <scope>NUCLEOTIDE SEQUENCE</scope>
    <source>
        <strain evidence="1">YG-Jan2019</strain>
    </source>
</reference>
<evidence type="ECO:0000313" key="2">
    <source>
        <dbReference type="Proteomes" id="UP001157502"/>
    </source>
</evidence>
<dbReference type="EMBL" id="CM055732">
    <property type="protein sequence ID" value="KAJ8012107.1"/>
    <property type="molecule type" value="Genomic_DNA"/>
</dbReference>